<protein>
    <recommendedName>
        <fullName evidence="5">Transmembrane protein</fullName>
    </recommendedName>
</protein>
<accession>A0A8S0QWE4</accession>
<dbReference type="PANTHER" id="PTHR34188">
    <property type="entry name" value="OS01G0299500 PROTEIN"/>
    <property type="match status" value="1"/>
</dbReference>
<gene>
    <name evidence="3" type="ORF">OLEA9_A063325</name>
</gene>
<evidence type="ECO:0000256" key="1">
    <source>
        <dbReference type="SAM" id="MobiDB-lite"/>
    </source>
</evidence>
<dbReference type="PANTHER" id="PTHR34188:SF5">
    <property type="entry name" value="OS05G0131900 PROTEIN"/>
    <property type="match status" value="1"/>
</dbReference>
<keyword evidence="2" id="KW-1133">Transmembrane helix</keyword>
<dbReference type="AlphaFoldDB" id="A0A8S0QWE4"/>
<evidence type="ECO:0008006" key="5">
    <source>
        <dbReference type="Google" id="ProtNLM"/>
    </source>
</evidence>
<dbReference type="Proteomes" id="UP000594638">
    <property type="component" value="Unassembled WGS sequence"/>
</dbReference>
<feature type="region of interest" description="Disordered" evidence="1">
    <location>
        <begin position="1"/>
        <end position="65"/>
    </location>
</feature>
<feature type="compositionally biased region" description="Basic and acidic residues" evidence="1">
    <location>
        <begin position="52"/>
        <end position="65"/>
    </location>
</feature>
<dbReference type="OrthoDB" id="1899142at2759"/>
<keyword evidence="2" id="KW-0812">Transmembrane</keyword>
<sequence>MEGADSTDGSLDIDLENGGTKSEENGSKSQGLGGGNSKKLLSRVRSGFLRGESPDGSKSTRDRSHSYDKLLDLDEVSLTNMEFKFGNARNETINNLDKEKSKKPNCVKPSKPPRPPKGPSLDAADLKMLKEISMLNLKRKRMEKIRTLKTIKKEKASSLSTNLFAIFVTIIFFYVIIFQGLLGSRSRM</sequence>
<proteinExistence type="predicted"/>
<dbReference type="EMBL" id="CACTIH010001968">
    <property type="protein sequence ID" value="CAA2970275.1"/>
    <property type="molecule type" value="Genomic_DNA"/>
</dbReference>
<reference evidence="3 4" key="1">
    <citation type="submission" date="2019-12" db="EMBL/GenBank/DDBJ databases">
        <authorList>
            <person name="Alioto T."/>
            <person name="Alioto T."/>
            <person name="Gomez Garrido J."/>
        </authorList>
    </citation>
    <scope>NUCLEOTIDE SEQUENCE [LARGE SCALE GENOMIC DNA]</scope>
</reference>
<comment type="caution">
    <text evidence="3">The sequence shown here is derived from an EMBL/GenBank/DDBJ whole genome shotgun (WGS) entry which is preliminary data.</text>
</comment>
<keyword evidence="2" id="KW-0472">Membrane</keyword>
<name>A0A8S0QWE4_OLEEU</name>
<dbReference type="Gramene" id="OE9A063325T1">
    <property type="protein sequence ID" value="OE9A063325C1"/>
    <property type="gene ID" value="OE9A063325"/>
</dbReference>
<feature type="region of interest" description="Disordered" evidence="1">
    <location>
        <begin position="94"/>
        <end position="121"/>
    </location>
</feature>
<feature type="transmembrane region" description="Helical" evidence="2">
    <location>
        <begin position="163"/>
        <end position="182"/>
    </location>
</feature>
<evidence type="ECO:0000256" key="2">
    <source>
        <dbReference type="SAM" id="Phobius"/>
    </source>
</evidence>
<organism evidence="3 4">
    <name type="scientific">Olea europaea subsp. europaea</name>
    <dbReference type="NCBI Taxonomy" id="158383"/>
    <lineage>
        <taxon>Eukaryota</taxon>
        <taxon>Viridiplantae</taxon>
        <taxon>Streptophyta</taxon>
        <taxon>Embryophyta</taxon>
        <taxon>Tracheophyta</taxon>
        <taxon>Spermatophyta</taxon>
        <taxon>Magnoliopsida</taxon>
        <taxon>eudicotyledons</taxon>
        <taxon>Gunneridae</taxon>
        <taxon>Pentapetalae</taxon>
        <taxon>asterids</taxon>
        <taxon>lamiids</taxon>
        <taxon>Lamiales</taxon>
        <taxon>Oleaceae</taxon>
        <taxon>Oleeae</taxon>
        <taxon>Olea</taxon>
    </lineage>
</organism>
<evidence type="ECO:0000313" key="4">
    <source>
        <dbReference type="Proteomes" id="UP000594638"/>
    </source>
</evidence>
<keyword evidence="4" id="KW-1185">Reference proteome</keyword>
<evidence type="ECO:0000313" key="3">
    <source>
        <dbReference type="EMBL" id="CAA2970275.1"/>
    </source>
</evidence>